<feature type="transmembrane region" description="Helical" evidence="1">
    <location>
        <begin position="78"/>
        <end position="101"/>
    </location>
</feature>
<keyword evidence="3" id="KW-1185">Reference proteome</keyword>
<accession>A0A3M8DB42</accession>
<evidence type="ECO:0000313" key="3">
    <source>
        <dbReference type="Proteomes" id="UP000271031"/>
    </source>
</evidence>
<keyword evidence="1" id="KW-0812">Transmembrane</keyword>
<keyword evidence="1" id="KW-0472">Membrane</keyword>
<evidence type="ECO:0000313" key="2">
    <source>
        <dbReference type="EMBL" id="RNB84487.1"/>
    </source>
</evidence>
<dbReference type="OrthoDB" id="2436717at2"/>
<dbReference type="InterPro" id="IPR018729">
    <property type="entry name" value="DUF2269_transmembrane"/>
</dbReference>
<dbReference type="EMBL" id="RHHQ01000017">
    <property type="protein sequence ID" value="RNB84487.1"/>
    <property type="molecule type" value="Genomic_DNA"/>
</dbReference>
<comment type="caution">
    <text evidence="2">The sequence shown here is derived from an EMBL/GenBank/DDBJ whole genome shotgun (WGS) entry which is preliminary data.</text>
</comment>
<reference evidence="2 3" key="1">
    <citation type="submission" date="2018-10" db="EMBL/GenBank/DDBJ databases">
        <title>Phylogenomics of Brevibacillus.</title>
        <authorList>
            <person name="Dunlap C."/>
        </authorList>
    </citation>
    <scope>NUCLEOTIDE SEQUENCE [LARGE SCALE GENOMIC DNA]</scope>
    <source>
        <strain evidence="2 3">JCM 15716</strain>
    </source>
</reference>
<feature type="transmembrane region" description="Helical" evidence="1">
    <location>
        <begin position="122"/>
        <end position="139"/>
    </location>
</feature>
<dbReference type="AlphaFoldDB" id="A0A3M8DB42"/>
<organism evidence="2 3">
    <name type="scientific">Brevibacillus fluminis</name>
    <dbReference type="NCBI Taxonomy" id="511487"/>
    <lineage>
        <taxon>Bacteria</taxon>
        <taxon>Bacillati</taxon>
        <taxon>Bacillota</taxon>
        <taxon>Bacilli</taxon>
        <taxon>Bacillales</taxon>
        <taxon>Paenibacillaceae</taxon>
        <taxon>Brevibacillus</taxon>
    </lineage>
</organism>
<dbReference type="Proteomes" id="UP000271031">
    <property type="component" value="Unassembled WGS sequence"/>
</dbReference>
<feature type="transmembrane region" description="Helical" evidence="1">
    <location>
        <begin position="6"/>
        <end position="27"/>
    </location>
</feature>
<dbReference type="Pfam" id="PF10027">
    <property type="entry name" value="DUF2269"/>
    <property type="match status" value="1"/>
</dbReference>
<proteinExistence type="predicted"/>
<gene>
    <name evidence="2" type="ORF">EDM56_20445</name>
</gene>
<dbReference type="RefSeq" id="WP_122919770.1">
    <property type="nucleotide sequence ID" value="NZ_RHHQ01000017.1"/>
</dbReference>
<protein>
    <submittedName>
        <fullName evidence="2">DUF2269 family protein</fullName>
    </submittedName>
</protein>
<evidence type="ECO:0000256" key="1">
    <source>
        <dbReference type="SAM" id="Phobius"/>
    </source>
</evidence>
<feature type="transmembrane region" description="Helical" evidence="1">
    <location>
        <begin position="55"/>
        <end position="72"/>
    </location>
</feature>
<sequence>MYRWIVFLHILSAMLSIGPFFVFFPFFKKVARMEKNELAVFIGLFRFCVQLSKHAGHVLVTTGVLLIWLGGWDFRTSWILLTLIVLVGSLYFFARAFSPILRALTDAEPAERPAHVKRLKRALYGYLFLVLLMLGLMVVKPSFW</sequence>
<keyword evidence="1" id="KW-1133">Transmembrane helix</keyword>
<name>A0A3M8DB42_9BACL</name>